<comment type="caution">
    <text evidence="4">The sequence shown here is derived from an EMBL/GenBank/DDBJ whole genome shotgun (WGS) entry which is preliminary data.</text>
</comment>
<evidence type="ECO:0000256" key="3">
    <source>
        <dbReference type="SAM" id="SignalP"/>
    </source>
</evidence>
<feature type="chain" id="PRO_5002086141" evidence="3">
    <location>
        <begin position="17"/>
        <end position="575"/>
    </location>
</feature>
<sequence>MKLSIPFLGLLGLASAHVAIVNRAPPGPPYKETPPSKLLSDAVRAGIPGWGLAGLPKLPQGGPKPPIDNMPGGLPELHRPKLGSSDWRTDTLKGPRKKPGTTYPKGPPCLKRGLSCRLRVPKAIGKAAAFMIVAPYARDILEMVKAWDNPIGHAVTWFDDAMASLQEAIGGPQRDDIYGNELKYKLIQFFKSVFRLFGETQWEMNERLREEAQAKEKARREEEERENQRIKGLEELAGVCEKMYNEELDGAMVTTQLKESCNKLVEELEKVESMEEEEEETVPERYVWFGKCRCNLFDLPPSGDECTLQCRVVSIILSLNPPGQDFESAPETPPEPDPIDICSNSIGDFECGSGQTVLELKTGRAVCGGCGFAWDAEGGRCVSKTGDVIWPLESPEPPDTPPEPVTGDQSIEDLWTGLTVCSICRGGWDAESSTCVTKAGELLWPRKLPPNSPASIPPEMSGTCADSSGEIQCGGGQSAAELQAGYAICGVCGFAWDPEGGKCVSAAGTRIWPPPEPEPPRSCFDSAGEIECGGGQTDEELEAGYTACRICGGAWDPEGGKCSSLTGAIFWPPAR</sequence>
<evidence type="ECO:0000313" key="4">
    <source>
        <dbReference type="EMBL" id="KID60545.1"/>
    </source>
</evidence>
<keyword evidence="3" id="KW-0732">Signal</keyword>
<feature type="region of interest" description="Disordered" evidence="2">
    <location>
        <begin position="79"/>
        <end position="106"/>
    </location>
</feature>
<evidence type="ECO:0000256" key="1">
    <source>
        <dbReference type="SAM" id="Coils"/>
    </source>
</evidence>
<dbReference type="VEuPathDB" id="FungiDB:MAN_09680"/>
<keyword evidence="1" id="KW-0175">Coiled coil</keyword>
<dbReference type="AlphaFoldDB" id="A0A0B4EEJ5"/>
<gene>
    <name evidence="4" type="ORF">MAN_09680</name>
</gene>
<evidence type="ECO:0000256" key="2">
    <source>
        <dbReference type="SAM" id="MobiDB-lite"/>
    </source>
</evidence>
<organism evidence="4 5">
    <name type="scientific">Metarhizium anisopliae (strain ARSEF 549)</name>
    <dbReference type="NCBI Taxonomy" id="3151832"/>
    <lineage>
        <taxon>Eukaryota</taxon>
        <taxon>Fungi</taxon>
        <taxon>Dikarya</taxon>
        <taxon>Ascomycota</taxon>
        <taxon>Pezizomycotina</taxon>
        <taxon>Sordariomycetes</taxon>
        <taxon>Hypocreomycetidae</taxon>
        <taxon>Hypocreales</taxon>
        <taxon>Clavicipitaceae</taxon>
        <taxon>Metarhizium</taxon>
    </lineage>
</organism>
<keyword evidence="5" id="KW-1185">Reference proteome</keyword>
<dbReference type="Proteomes" id="UP000031186">
    <property type="component" value="Unassembled WGS sequence"/>
</dbReference>
<dbReference type="OrthoDB" id="4940285at2759"/>
<dbReference type="EMBL" id="AZNF01000018">
    <property type="protein sequence ID" value="KID60545.1"/>
    <property type="molecule type" value="Genomic_DNA"/>
</dbReference>
<feature type="signal peptide" evidence="3">
    <location>
        <begin position="1"/>
        <end position="16"/>
    </location>
</feature>
<feature type="non-terminal residue" evidence="4">
    <location>
        <position position="1"/>
    </location>
</feature>
<accession>A0A0B4EEJ5</accession>
<reference evidence="4 5" key="1">
    <citation type="journal article" date="2014" name="Proc. Natl. Acad. Sci. U.S.A.">
        <title>Trajectory and genomic determinants of fungal-pathogen speciation and host adaptation.</title>
        <authorList>
            <person name="Hu X."/>
            <person name="Xiao G."/>
            <person name="Zheng P."/>
            <person name="Shang Y."/>
            <person name="Su Y."/>
            <person name="Zhang X."/>
            <person name="Liu X."/>
            <person name="Zhan S."/>
            <person name="St Leger R.J."/>
            <person name="Wang C."/>
        </authorList>
    </citation>
    <scope>NUCLEOTIDE SEQUENCE [LARGE SCALE GENOMIC DNA]</scope>
    <source>
        <strain evidence="4 5">ARSEF 549</strain>
    </source>
</reference>
<feature type="coiled-coil region" evidence="1">
    <location>
        <begin position="204"/>
        <end position="281"/>
    </location>
</feature>
<dbReference type="HOGENOM" id="CLU_452029_0_0_1"/>
<proteinExistence type="predicted"/>
<protein>
    <submittedName>
        <fullName evidence="4">Heat-labile enterotoxin IIB, A chain</fullName>
    </submittedName>
</protein>
<evidence type="ECO:0000313" key="5">
    <source>
        <dbReference type="Proteomes" id="UP000031186"/>
    </source>
</evidence>
<name>A0A0B4EEJ5_METAF</name>